<feature type="compositionally biased region" description="Polar residues" evidence="1">
    <location>
        <begin position="1"/>
        <end position="13"/>
    </location>
</feature>
<dbReference type="GO" id="GO:0005524">
    <property type="term" value="F:ATP binding"/>
    <property type="evidence" value="ECO:0007669"/>
    <property type="project" value="InterPro"/>
</dbReference>
<feature type="region of interest" description="Disordered" evidence="1">
    <location>
        <begin position="1"/>
        <end position="23"/>
    </location>
</feature>
<name>A0A9J6QMV4_9FIRM</name>
<dbReference type="RefSeq" id="WP_253019920.1">
    <property type="nucleotide sequence ID" value="NZ_JAOSHN010000003.1"/>
</dbReference>
<dbReference type="EMBL" id="JAOSHN010000003">
    <property type="protein sequence ID" value="MCU7378505.1"/>
    <property type="molecule type" value="Genomic_DNA"/>
</dbReference>
<dbReference type="Pfam" id="PF17863">
    <property type="entry name" value="AAA_lid_2"/>
    <property type="match status" value="1"/>
</dbReference>
<dbReference type="PIRSF" id="PIRSF002849">
    <property type="entry name" value="AAA_ATPase_chaperone_MoxR_prd"/>
    <property type="match status" value="1"/>
</dbReference>
<dbReference type="PANTHER" id="PTHR42759:SF5">
    <property type="entry name" value="METHANOL DEHYDROGENASE REGULATOR"/>
    <property type="match status" value="1"/>
</dbReference>
<evidence type="ECO:0000313" key="5">
    <source>
        <dbReference type="Proteomes" id="UP001065549"/>
    </source>
</evidence>
<evidence type="ECO:0000259" key="3">
    <source>
        <dbReference type="Pfam" id="PF17863"/>
    </source>
</evidence>
<dbReference type="InterPro" id="IPR011703">
    <property type="entry name" value="ATPase_AAA-3"/>
</dbReference>
<proteinExistence type="predicted"/>
<dbReference type="Pfam" id="PF07726">
    <property type="entry name" value="AAA_3"/>
    <property type="match status" value="1"/>
</dbReference>
<gene>
    <name evidence="4" type="ORF">OBO34_09050</name>
</gene>
<dbReference type="CDD" id="cd00009">
    <property type="entry name" value="AAA"/>
    <property type="match status" value="1"/>
</dbReference>
<comment type="caution">
    <text evidence="4">The sequence shown here is derived from an EMBL/GenBank/DDBJ whole genome shotgun (WGS) entry which is preliminary data.</text>
</comment>
<dbReference type="AlphaFoldDB" id="A0A9J6QMV4"/>
<dbReference type="InterPro" id="IPR041628">
    <property type="entry name" value="ChlI/MoxR_AAA_lid"/>
</dbReference>
<evidence type="ECO:0000256" key="1">
    <source>
        <dbReference type="SAM" id="MobiDB-lite"/>
    </source>
</evidence>
<evidence type="ECO:0000313" key="4">
    <source>
        <dbReference type="EMBL" id="MCU7378505.1"/>
    </source>
</evidence>
<keyword evidence="5" id="KW-1185">Reference proteome</keyword>
<dbReference type="GO" id="GO:0016887">
    <property type="term" value="F:ATP hydrolysis activity"/>
    <property type="evidence" value="ECO:0007669"/>
    <property type="project" value="InterPro"/>
</dbReference>
<organism evidence="4 5">
    <name type="scientific">Hominibacterium faecale</name>
    <dbReference type="NCBI Taxonomy" id="2839743"/>
    <lineage>
        <taxon>Bacteria</taxon>
        <taxon>Bacillati</taxon>
        <taxon>Bacillota</taxon>
        <taxon>Clostridia</taxon>
        <taxon>Peptostreptococcales</taxon>
        <taxon>Anaerovoracaceae</taxon>
        <taxon>Hominibacterium</taxon>
    </lineage>
</organism>
<reference evidence="4" key="1">
    <citation type="submission" date="2022-09" db="EMBL/GenBank/DDBJ databases">
        <title>Culturomic study of gut microbiota in children with autism spectrum disorder.</title>
        <authorList>
            <person name="Efimov B.A."/>
            <person name="Chaplin A.V."/>
            <person name="Sokolova S.R."/>
            <person name="Pikina A.P."/>
            <person name="Korzhanova M."/>
            <person name="Belova V."/>
            <person name="Korostin D."/>
        </authorList>
    </citation>
    <scope>NUCLEOTIDE SEQUENCE</scope>
    <source>
        <strain evidence="4">ASD5510</strain>
    </source>
</reference>
<dbReference type="PANTHER" id="PTHR42759">
    <property type="entry name" value="MOXR FAMILY PROTEIN"/>
    <property type="match status" value="1"/>
</dbReference>
<dbReference type="InterPro" id="IPR027417">
    <property type="entry name" value="P-loop_NTPase"/>
</dbReference>
<dbReference type="InterPro" id="IPR050764">
    <property type="entry name" value="CbbQ/NirQ/NorQ/GpvN"/>
</dbReference>
<dbReference type="Gene3D" id="3.40.50.300">
    <property type="entry name" value="P-loop containing nucleotide triphosphate hydrolases"/>
    <property type="match status" value="1"/>
</dbReference>
<dbReference type="Gene3D" id="1.10.8.80">
    <property type="entry name" value="Magnesium chelatase subunit I, C-Terminal domain"/>
    <property type="match status" value="1"/>
</dbReference>
<accession>A0A9J6QMV4</accession>
<protein>
    <submittedName>
        <fullName evidence="4">MoxR family ATPase</fullName>
    </submittedName>
</protein>
<sequence length="342" mass="37015">MENQSNETKTPQGQPAAPAPKDSVTAEMQKVVAAMILELKKVIVGKDQVIKKVLMVILAGGHILLEDVPGVGKTTLALGLSKVMNLDYKRMQFTPDTMASDITGFSIYNKETGGLDYKPGAALCNLFLADEINRTSAKTQAALLEVMEEGGVTVDGVTHKAPEPFVCIATQNPLGSAGTQKLPDSQMDRFMARLSMGYPDIESQVNIVKQRQTSDPIETVRPLVSAPHIKAMKRAVQLVKMSDEIIEYAAALCEKTRTAQAVEQGVSPRAVLALVQMAKAGALLAGRSYAIPQDVKDVFIDVCAHRLILTARAKIRKETEEKVLQDILDQVKPPAVLEGKVK</sequence>
<dbReference type="SUPFAM" id="SSF52540">
    <property type="entry name" value="P-loop containing nucleoside triphosphate hydrolases"/>
    <property type="match status" value="1"/>
</dbReference>
<feature type="domain" description="ATPase AAA-3" evidence="2">
    <location>
        <begin position="62"/>
        <end position="191"/>
    </location>
</feature>
<dbReference type="Proteomes" id="UP001065549">
    <property type="component" value="Unassembled WGS sequence"/>
</dbReference>
<feature type="domain" description="ChlI/MoxR AAA lid" evidence="3">
    <location>
        <begin position="255"/>
        <end position="327"/>
    </location>
</feature>
<evidence type="ECO:0000259" key="2">
    <source>
        <dbReference type="Pfam" id="PF07726"/>
    </source>
</evidence>